<feature type="domain" description="Protein kinase" evidence="11">
    <location>
        <begin position="185"/>
        <end position="444"/>
    </location>
</feature>
<evidence type="ECO:0000256" key="4">
    <source>
        <dbReference type="ARBA" id="ARBA00022679"/>
    </source>
</evidence>
<comment type="similarity">
    <text evidence="1">Belongs to the protein kinase superfamily. CAMK Ser/Thr protein kinase family. PIM subfamily.</text>
</comment>
<dbReference type="InterPro" id="IPR008271">
    <property type="entry name" value="Ser/Thr_kinase_AS"/>
</dbReference>
<comment type="catalytic activity">
    <reaction evidence="9">
        <text>L-seryl-[protein] + ATP = O-phospho-L-seryl-[protein] + ADP + H(+)</text>
        <dbReference type="Rhea" id="RHEA:17989"/>
        <dbReference type="Rhea" id="RHEA-COMP:9863"/>
        <dbReference type="Rhea" id="RHEA-COMP:11604"/>
        <dbReference type="ChEBI" id="CHEBI:15378"/>
        <dbReference type="ChEBI" id="CHEBI:29999"/>
        <dbReference type="ChEBI" id="CHEBI:30616"/>
        <dbReference type="ChEBI" id="CHEBI:83421"/>
        <dbReference type="ChEBI" id="CHEBI:456216"/>
        <dbReference type="EC" id="2.7.11.1"/>
    </reaction>
</comment>
<evidence type="ECO:0000256" key="2">
    <source>
        <dbReference type="ARBA" id="ARBA00012513"/>
    </source>
</evidence>
<evidence type="ECO:0000256" key="3">
    <source>
        <dbReference type="ARBA" id="ARBA00022527"/>
    </source>
</evidence>
<dbReference type="InterPro" id="IPR011009">
    <property type="entry name" value="Kinase-like_dom_sf"/>
</dbReference>
<evidence type="ECO:0000259" key="11">
    <source>
        <dbReference type="PROSITE" id="PS50011"/>
    </source>
</evidence>
<feature type="compositionally biased region" description="Low complexity" evidence="10">
    <location>
        <begin position="152"/>
        <end position="162"/>
    </location>
</feature>
<keyword evidence="5" id="KW-0547">Nucleotide-binding</keyword>
<reference evidence="12 13" key="1">
    <citation type="submission" date="2023-09" db="EMBL/GenBank/DDBJ databases">
        <authorList>
            <person name="Wang M."/>
        </authorList>
    </citation>
    <scope>NUCLEOTIDE SEQUENCE [LARGE SCALE GENOMIC DNA]</scope>
    <source>
        <strain evidence="12">GT-2023</strain>
        <tissue evidence="12">Liver</tissue>
    </source>
</reference>
<proteinExistence type="inferred from homology"/>
<dbReference type="InterPro" id="IPR051138">
    <property type="entry name" value="PIM_Ser/Thr_kinase"/>
</dbReference>
<keyword evidence="4" id="KW-0808">Transferase</keyword>
<evidence type="ECO:0000313" key="13">
    <source>
        <dbReference type="Proteomes" id="UP001558613"/>
    </source>
</evidence>
<keyword evidence="6" id="KW-0418">Kinase</keyword>
<organism evidence="12 13">
    <name type="scientific">Cirrhinus molitorella</name>
    <name type="common">mud carp</name>
    <dbReference type="NCBI Taxonomy" id="172907"/>
    <lineage>
        <taxon>Eukaryota</taxon>
        <taxon>Metazoa</taxon>
        <taxon>Chordata</taxon>
        <taxon>Craniata</taxon>
        <taxon>Vertebrata</taxon>
        <taxon>Euteleostomi</taxon>
        <taxon>Actinopterygii</taxon>
        <taxon>Neopterygii</taxon>
        <taxon>Teleostei</taxon>
        <taxon>Ostariophysi</taxon>
        <taxon>Cypriniformes</taxon>
        <taxon>Cyprinidae</taxon>
        <taxon>Labeoninae</taxon>
        <taxon>Labeonini</taxon>
        <taxon>Cirrhinus</taxon>
    </lineage>
</organism>
<dbReference type="Gene3D" id="3.30.200.20">
    <property type="entry name" value="Phosphorylase Kinase, domain 1"/>
    <property type="match status" value="1"/>
</dbReference>
<dbReference type="PROSITE" id="PS50011">
    <property type="entry name" value="PROTEIN_KINASE_DOM"/>
    <property type="match status" value="1"/>
</dbReference>
<evidence type="ECO:0000256" key="10">
    <source>
        <dbReference type="SAM" id="MobiDB-lite"/>
    </source>
</evidence>
<evidence type="ECO:0000256" key="8">
    <source>
        <dbReference type="ARBA" id="ARBA00047899"/>
    </source>
</evidence>
<feature type="compositionally biased region" description="Acidic residues" evidence="10">
    <location>
        <begin position="87"/>
        <end position="100"/>
    </location>
</feature>
<keyword evidence="7" id="KW-0067">ATP-binding</keyword>
<name>A0ABR3LIU7_9TELE</name>
<dbReference type="EMBL" id="JAYMGO010000021">
    <property type="protein sequence ID" value="KAL1252812.1"/>
    <property type="molecule type" value="Genomic_DNA"/>
</dbReference>
<dbReference type="Pfam" id="PF00069">
    <property type="entry name" value="Pkinase"/>
    <property type="match status" value="1"/>
</dbReference>
<protein>
    <recommendedName>
        <fullName evidence="2">non-specific serine/threonine protein kinase</fullName>
        <ecNumber evidence="2">2.7.11.1</ecNumber>
    </recommendedName>
</protein>
<evidence type="ECO:0000313" key="12">
    <source>
        <dbReference type="EMBL" id="KAL1252812.1"/>
    </source>
</evidence>
<accession>A0ABR3LIU7</accession>
<evidence type="ECO:0000256" key="5">
    <source>
        <dbReference type="ARBA" id="ARBA00022741"/>
    </source>
</evidence>
<evidence type="ECO:0000256" key="9">
    <source>
        <dbReference type="ARBA" id="ARBA00048679"/>
    </source>
</evidence>
<dbReference type="Proteomes" id="UP001558613">
    <property type="component" value="Unassembled WGS sequence"/>
</dbReference>
<evidence type="ECO:0000256" key="6">
    <source>
        <dbReference type="ARBA" id="ARBA00022777"/>
    </source>
</evidence>
<dbReference type="PANTHER" id="PTHR22984:SF11">
    <property type="entry name" value="AURORA KINASE-RELATED"/>
    <property type="match status" value="1"/>
</dbReference>
<dbReference type="EC" id="2.7.11.1" evidence="2"/>
<dbReference type="SMART" id="SM00220">
    <property type="entry name" value="S_TKc"/>
    <property type="match status" value="1"/>
</dbReference>
<sequence>MGQRHSRKEKAEGGESVPGVNPGVSLTPTDHKAEVHPRSDETPECVGEGGGQERGGDKAKKKRKRFRRFTSLFSCLSRPKSTRAQDEQVEQAEVDQDTDEAPSRCTDDQISLQDVCTVEVDDHQEPPTSDPEVLAGAKDQQMVEDQPQDQDGPASPSAGESASHLLRQLDCDKIKRIEEHICWKYDIGKKMGEGSYGSVYEGTRREDGLQVAVKITAKTENEPYLSLTSTSGGGPDSSGQSRPDCHIIELLDWQDHPDQYFMVLERPSPCMDMHEFWLHYDGLFSEGMARHLMQQVIDAAVVCCSRGVLHRDIKMPNLLVNVETLEVKLIDFGCGDLLRSTLYKSYSGTARYCPPEYLQKGEYYGKEATVWSLGVLLFRMITSFFPESKNISEMDTDIWSQPGFSDGPPLSHGKQGQPCVLRADMGDPSIPPALASCGAGKPWLRLAPWLEASSSSVLRNYSPRDSSWHCHTRGSCHSHGNRAHFYSHLGPRNPVRATAEITLKASIKVPDAAALEPAEVRENQIKNTTEVT</sequence>
<gene>
    <name evidence="12" type="ORF">QQF64_017505</name>
</gene>
<keyword evidence="13" id="KW-1185">Reference proteome</keyword>
<dbReference type="SUPFAM" id="SSF56112">
    <property type="entry name" value="Protein kinase-like (PK-like)"/>
    <property type="match status" value="1"/>
</dbReference>
<feature type="region of interest" description="Disordered" evidence="10">
    <location>
        <begin position="1"/>
        <end position="162"/>
    </location>
</feature>
<comment type="catalytic activity">
    <reaction evidence="8">
        <text>L-threonyl-[protein] + ATP = O-phospho-L-threonyl-[protein] + ADP + H(+)</text>
        <dbReference type="Rhea" id="RHEA:46608"/>
        <dbReference type="Rhea" id="RHEA-COMP:11060"/>
        <dbReference type="Rhea" id="RHEA-COMP:11605"/>
        <dbReference type="ChEBI" id="CHEBI:15378"/>
        <dbReference type="ChEBI" id="CHEBI:30013"/>
        <dbReference type="ChEBI" id="CHEBI:30616"/>
        <dbReference type="ChEBI" id="CHEBI:61977"/>
        <dbReference type="ChEBI" id="CHEBI:456216"/>
        <dbReference type="EC" id="2.7.11.1"/>
    </reaction>
</comment>
<feature type="compositionally biased region" description="Basic residues" evidence="10">
    <location>
        <begin position="59"/>
        <end position="68"/>
    </location>
</feature>
<dbReference type="PANTHER" id="PTHR22984">
    <property type="entry name" value="SERINE/THREONINE-PROTEIN KINASE PIM"/>
    <property type="match status" value="1"/>
</dbReference>
<evidence type="ECO:0000256" key="7">
    <source>
        <dbReference type="ARBA" id="ARBA00022840"/>
    </source>
</evidence>
<dbReference type="InterPro" id="IPR000719">
    <property type="entry name" value="Prot_kinase_dom"/>
</dbReference>
<dbReference type="PROSITE" id="PS00108">
    <property type="entry name" value="PROTEIN_KINASE_ST"/>
    <property type="match status" value="1"/>
</dbReference>
<dbReference type="Gene3D" id="1.10.510.10">
    <property type="entry name" value="Transferase(Phosphotransferase) domain 1"/>
    <property type="match status" value="1"/>
</dbReference>
<feature type="compositionally biased region" description="Basic and acidic residues" evidence="10">
    <location>
        <begin position="29"/>
        <end position="41"/>
    </location>
</feature>
<evidence type="ECO:0000256" key="1">
    <source>
        <dbReference type="ARBA" id="ARBA00005505"/>
    </source>
</evidence>
<keyword evidence="3" id="KW-0723">Serine/threonine-protein kinase</keyword>
<comment type="caution">
    <text evidence="12">The sequence shown here is derived from an EMBL/GenBank/DDBJ whole genome shotgun (WGS) entry which is preliminary data.</text>
</comment>